<reference evidence="2" key="1">
    <citation type="submission" date="2016-04" db="EMBL/GenBank/DDBJ databases">
        <title>Cephalotus genome sequencing.</title>
        <authorList>
            <person name="Fukushima K."/>
            <person name="Hasebe M."/>
            <person name="Fang X."/>
        </authorList>
    </citation>
    <scope>NUCLEOTIDE SEQUENCE [LARGE SCALE GENOMIC DNA]</scope>
    <source>
        <strain evidence="2">cv. St1</strain>
    </source>
</reference>
<dbReference type="InParanoid" id="A0A1Q3CCN1"/>
<dbReference type="EMBL" id="BDDD01001724">
    <property type="protein sequence ID" value="GAV77994.1"/>
    <property type="molecule type" value="Genomic_DNA"/>
</dbReference>
<gene>
    <name evidence="1" type="ORF">CFOL_v3_21462</name>
</gene>
<keyword evidence="2" id="KW-1185">Reference proteome</keyword>
<name>A0A1Q3CCN1_CEPFO</name>
<evidence type="ECO:0000313" key="2">
    <source>
        <dbReference type="Proteomes" id="UP000187406"/>
    </source>
</evidence>
<protein>
    <submittedName>
        <fullName evidence="1">Uncharacterized protein</fullName>
    </submittedName>
</protein>
<dbReference type="PANTHER" id="PTHR33527:SF53">
    <property type="entry name" value="OS10G0561000 PROTEIN"/>
    <property type="match status" value="1"/>
</dbReference>
<accession>A0A1Q3CCN1</accession>
<sequence length="271" mass="30973">MVVLMGKNSQQVKKAMTLWLLLEEIGYHDLIRMINSYDTKTVDALFNAALKCLECMQPNALPNELEDNTPVLLGLFEEPLHLRFFYYNREFMYKRYLHIKKTVSDKIFGQDAAIEVDESGTRPVVVGRRREGSSGDGTVMVTQGAYTEHSEVLWYGREAPKESMLNPDAMEYCPGPTPEDARTMFLTFSKGYPLSSKEIVNFFVSKWGEVVQDVVIEHTREGEEPRFGRIVFTSSTVIQLVLNGEAKAKFLVNGKHLWARVYVPRQRGMKS</sequence>
<dbReference type="AlphaFoldDB" id="A0A1Q3CCN1"/>
<dbReference type="Proteomes" id="UP000187406">
    <property type="component" value="Unassembled WGS sequence"/>
</dbReference>
<comment type="caution">
    <text evidence="1">The sequence shown here is derived from an EMBL/GenBank/DDBJ whole genome shotgun (WGS) entry which is preliminary data.</text>
</comment>
<dbReference type="STRING" id="3775.A0A1Q3CCN1"/>
<evidence type="ECO:0000313" key="1">
    <source>
        <dbReference type="EMBL" id="GAV77994.1"/>
    </source>
</evidence>
<dbReference type="OrthoDB" id="1882251at2759"/>
<organism evidence="1 2">
    <name type="scientific">Cephalotus follicularis</name>
    <name type="common">Albany pitcher plant</name>
    <dbReference type="NCBI Taxonomy" id="3775"/>
    <lineage>
        <taxon>Eukaryota</taxon>
        <taxon>Viridiplantae</taxon>
        <taxon>Streptophyta</taxon>
        <taxon>Embryophyta</taxon>
        <taxon>Tracheophyta</taxon>
        <taxon>Spermatophyta</taxon>
        <taxon>Magnoliopsida</taxon>
        <taxon>eudicotyledons</taxon>
        <taxon>Gunneridae</taxon>
        <taxon>Pentapetalae</taxon>
        <taxon>rosids</taxon>
        <taxon>fabids</taxon>
        <taxon>Oxalidales</taxon>
        <taxon>Cephalotaceae</taxon>
        <taxon>Cephalotus</taxon>
    </lineage>
</organism>
<proteinExistence type="predicted"/>
<dbReference type="PANTHER" id="PTHR33527">
    <property type="entry name" value="OS07G0274300 PROTEIN"/>
    <property type="match status" value="1"/>
</dbReference>